<keyword evidence="3" id="KW-1185">Reference proteome</keyword>
<sequence length="140" mass="15553">MSRRILKNGLLATVAVFAFLPTAGAATASAATPVPAPQGIVQYYNYTTLPAPAAHHPHHRHYTYRTVGRVTTHRVGLNVRSGPGTRYRVVSHRHSNRLVPLTCRTYGGSVRGTHTWYRLPHHRGYVSAHYVRVGHAVPWC</sequence>
<evidence type="ECO:0000313" key="2">
    <source>
        <dbReference type="EMBL" id="GGN20820.1"/>
    </source>
</evidence>
<evidence type="ECO:0008006" key="4">
    <source>
        <dbReference type="Google" id="ProtNLM"/>
    </source>
</evidence>
<dbReference type="EMBL" id="BMML01000012">
    <property type="protein sequence ID" value="GGN20820.1"/>
    <property type="molecule type" value="Genomic_DNA"/>
</dbReference>
<dbReference type="AlphaFoldDB" id="A0A917XFN5"/>
<feature type="signal peptide" evidence="1">
    <location>
        <begin position="1"/>
        <end position="25"/>
    </location>
</feature>
<evidence type="ECO:0000256" key="1">
    <source>
        <dbReference type="SAM" id="SignalP"/>
    </source>
</evidence>
<dbReference type="Proteomes" id="UP000653411">
    <property type="component" value="Unassembled WGS sequence"/>
</dbReference>
<comment type="caution">
    <text evidence="2">The sequence shown here is derived from an EMBL/GenBank/DDBJ whole genome shotgun (WGS) entry which is preliminary data.</text>
</comment>
<dbReference type="Gene3D" id="2.30.30.40">
    <property type="entry name" value="SH3 Domains"/>
    <property type="match status" value="1"/>
</dbReference>
<name>A0A917XFN5_9ACTN</name>
<dbReference type="RefSeq" id="WP_189265192.1">
    <property type="nucleotide sequence ID" value="NZ_BMML01000012.1"/>
</dbReference>
<keyword evidence="1" id="KW-0732">Signal</keyword>
<reference evidence="2" key="2">
    <citation type="submission" date="2020-09" db="EMBL/GenBank/DDBJ databases">
        <authorList>
            <person name="Sun Q."/>
            <person name="Zhou Y."/>
        </authorList>
    </citation>
    <scope>NUCLEOTIDE SEQUENCE</scope>
    <source>
        <strain evidence="2">CGMCC 4.7110</strain>
    </source>
</reference>
<evidence type="ECO:0000313" key="3">
    <source>
        <dbReference type="Proteomes" id="UP000653411"/>
    </source>
</evidence>
<organism evidence="2 3">
    <name type="scientific">Streptomyces fuscichromogenes</name>
    <dbReference type="NCBI Taxonomy" id="1324013"/>
    <lineage>
        <taxon>Bacteria</taxon>
        <taxon>Bacillati</taxon>
        <taxon>Actinomycetota</taxon>
        <taxon>Actinomycetes</taxon>
        <taxon>Kitasatosporales</taxon>
        <taxon>Streptomycetaceae</taxon>
        <taxon>Streptomyces</taxon>
    </lineage>
</organism>
<feature type="chain" id="PRO_5037710650" description="SH3b domain-containing protein" evidence="1">
    <location>
        <begin position="26"/>
        <end position="140"/>
    </location>
</feature>
<protein>
    <recommendedName>
        <fullName evidence="4">SH3b domain-containing protein</fullName>
    </recommendedName>
</protein>
<proteinExistence type="predicted"/>
<gene>
    <name evidence="2" type="ORF">GCM10011578_051550</name>
</gene>
<accession>A0A917XFN5</accession>
<reference evidence="2" key="1">
    <citation type="journal article" date="2014" name="Int. J. Syst. Evol. Microbiol.">
        <title>Complete genome sequence of Corynebacterium casei LMG S-19264T (=DSM 44701T), isolated from a smear-ripened cheese.</title>
        <authorList>
            <consortium name="US DOE Joint Genome Institute (JGI-PGF)"/>
            <person name="Walter F."/>
            <person name="Albersmeier A."/>
            <person name="Kalinowski J."/>
            <person name="Ruckert C."/>
        </authorList>
    </citation>
    <scope>NUCLEOTIDE SEQUENCE</scope>
    <source>
        <strain evidence="2">CGMCC 4.7110</strain>
    </source>
</reference>